<dbReference type="InterPro" id="IPR002177">
    <property type="entry name" value="DPS_DNA-bd"/>
</dbReference>
<comment type="similarity">
    <text evidence="1 2">Belongs to the Dps family.</text>
</comment>
<dbReference type="Gene3D" id="1.20.1260.10">
    <property type="match status" value="1"/>
</dbReference>
<dbReference type="Pfam" id="PF00210">
    <property type="entry name" value="Ferritin"/>
    <property type="match status" value="1"/>
</dbReference>
<feature type="non-terminal residue" evidence="4">
    <location>
        <position position="1"/>
    </location>
</feature>
<sequence length="100" mass="11245">YTRAAEVIDEIAERILTLEGQPLHTLNDYVEKSNIKVVANVNDAKQAVEAVIDNVLYLLEKERELLAVADAYNDEGTTTLLSDVVVEQEKLIWMLNSTLK</sequence>
<dbReference type="PRINTS" id="PR01346">
    <property type="entry name" value="HELNAPAPROT"/>
</dbReference>
<evidence type="ECO:0000259" key="3">
    <source>
        <dbReference type="Pfam" id="PF00210"/>
    </source>
</evidence>
<proteinExistence type="inferred from homology"/>
<organism evidence="4">
    <name type="scientific">Caldithrix abyssi</name>
    <dbReference type="NCBI Taxonomy" id="187145"/>
    <lineage>
        <taxon>Bacteria</taxon>
        <taxon>Pseudomonadati</taxon>
        <taxon>Calditrichota</taxon>
        <taxon>Calditrichia</taxon>
        <taxon>Calditrichales</taxon>
        <taxon>Calditrichaceae</taxon>
        <taxon>Caldithrix</taxon>
    </lineage>
</organism>
<feature type="domain" description="Ferritin/DPS" evidence="3">
    <location>
        <begin position="6"/>
        <end position="99"/>
    </location>
</feature>
<dbReference type="AlphaFoldDB" id="A0A7V5PN76"/>
<protein>
    <submittedName>
        <fullName evidence="4">DNA starvation/stationary phase protection protein</fullName>
    </submittedName>
</protein>
<reference evidence="4" key="1">
    <citation type="journal article" date="2020" name="mSystems">
        <title>Genome- and Community-Level Interaction Insights into Carbon Utilization and Element Cycling Functions of Hydrothermarchaeota in Hydrothermal Sediment.</title>
        <authorList>
            <person name="Zhou Z."/>
            <person name="Liu Y."/>
            <person name="Xu W."/>
            <person name="Pan J."/>
            <person name="Luo Z.H."/>
            <person name="Li M."/>
        </authorList>
    </citation>
    <scope>NUCLEOTIDE SEQUENCE [LARGE SCALE GENOMIC DNA]</scope>
    <source>
        <strain evidence="4">HyVt-527</strain>
    </source>
</reference>
<evidence type="ECO:0000256" key="1">
    <source>
        <dbReference type="ARBA" id="ARBA00009497"/>
    </source>
</evidence>
<dbReference type="InterPro" id="IPR008331">
    <property type="entry name" value="Ferritin_DPS_dom"/>
</dbReference>
<gene>
    <name evidence="4" type="ORF">ENJ89_01495</name>
</gene>
<dbReference type="SUPFAM" id="SSF47240">
    <property type="entry name" value="Ferritin-like"/>
    <property type="match status" value="1"/>
</dbReference>
<accession>A0A7V5PN76</accession>
<dbReference type="PANTHER" id="PTHR42932">
    <property type="entry name" value="GENERAL STRESS PROTEIN 20U"/>
    <property type="match status" value="1"/>
</dbReference>
<dbReference type="EMBL" id="DROD01000105">
    <property type="protein sequence ID" value="HHJ51842.1"/>
    <property type="molecule type" value="Genomic_DNA"/>
</dbReference>
<dbReference type="GO" id="GO:0008199">
    <property type="term" value="F:ferric iron binding"/>
    <property type="evidence" value="ECO:0007669"/>
    <property type="project" value="InterPro"/>
</dbReference>
<comment type="caution">
    <text evidence="4">The sequence shown here is derived from an EMBL/GenBank/DDBJ whole genome shotgun (WGS) entry which is preliminary data.</text>
</comment>
<dbReference type="InterPro" id="IPR009078">
    <property type="entry name" value="Ferritin-like_SF"/>
</dbReference>
<evidence type="ECO:0000256" key="2">
    <source>
        <dbReference type="RuleBase" id="RU003875"/>
    </source>
</evidence>
<evidence type="ECO:0000313" key="4">
    <source>
        <dbReference type="EMBL" id="HHJ51842.1"/>
    </source>
</evidence>
<dbReference type="Proteomes" id="UP000886124">
    <property type="component" value="Unassembled WGS sequence"/>
</dbReference>
<name>A0A7V5PN76_CALAY</name>
<dbReference type="PANTHER" id="PTHR42932:SF1">
    <property type="entry name" value="GENERAL STRESS PROTEIN 20U"/>
    <property type="match status" value="1"/>
</dbReference>
<dbReference type="InterPro" id="IPR012347">
    <property type="entry name" value="Ferritin-like"/>
</dbReference>